<evidence type="ECO:0000313" key="3">
    <source>
        <dbReference type="Proteomes" id="UP001165136"/>
    </source>
</evidence>
<gene>
    <name evidence="2" type="ORF">Atai01_44860</name>
</gene>
<organism evidence="2 3">
    <name type="scientific">Amycolatopsis taiwanensis</name>
    <dbReference type="NCBI Taxonomy" id="342230"/>
    <lineage>
        <taxon>Bacteria</taxon>
        <taxon>Bacillati</taxon>
        <taxon>Actinomycetota</taxon>
        <taxon>Actinomycetes</taxon>
        <taxon>Pseudonocardiales</taxon>
        <taxon>Pseudonocardiaceae</taxon>
        <taxon>Amycolatopsis</taxon>
    </lineage>
</organism>
<feature type="domain" description="Polysaccharide pyruvyl transferase" evidence="1">
    <location>
        <begin position="199"/>
        <end position="237"/>
    </location>
</feature>
<protein>
    <submittedName>
        <fullName evidence="2">Polysaccharide pyruvyl transferase</fullName>
    </submittedName>
</protein>
<evidence type="ECO:0000313" key="2">
    <source>
        <dbReference type="EMBL" id="GLY67867.1"/>
    </source>
</evidence>
<dbReference type="GO" id="GO:0016740">
    <property type="term" value="F:transferase activity"/>
    <property type="evidence" value="ECO:0007669"/>
    <property type="project" value="UniProtKB-KW"/>
</dbReference>
<sequence>MPPRLNRRAQGYLRPMRVLVTGWPSFREGEATAGDVLSMRRVSEVLAGAGVAHDSAWSPGFRPGALSLDDADPREYTHLVFACGPAHGRQVRWLHERYAACRRIAVGVSVIDHDDTAVTGFHRILARDDGEMSTVDLSLTAAAHPVPVAGVVLAPAQPEYGASRRHDEVHAHLSDWLSTLDCARVPVDTRLACDDWSKCATPDQFLSLVGRFDAIVTTRLHGLVLALRAGVPVLAVDPVEDGGKVTAQAGALGWPAIVAARRAGEPGLLDRWWAWCLSRAGTAAAKDGRGGGTLAEQLLSEVSR</sequence>
<keyword evidence="2" id="KW-0808">Transferase</keyword>
<dbReference type="InterPro" id="IPR007345">
    <property type="entry name" value="Polysacch_pyruvyl_Trfase"/>
</dbReference>
<dbReference type="Pfam" id="PF04230">
    <property type="entry name" value="PS_pyruv_trans"/>
    <property type="match status" value="1"/>
</dbReference>
<keyword evidence="3" id="KW-1185">Reference proteome</keyword>
<reference evidence="2" key="1">
    <citation type="submission" date="2023-03" db="EMBL/GenBank/DDBJ databases">
        <title>Amycolatopsis taiwanensis NBRC 103393.</title>
        <authorList>
            <person name="Ichikawa N."/>
            <person name="Sato H."/>
            <person name="Tonouchi N."/>
        </authorList>
    </citation>
    <scope>NUCLEOTIDE SEQUENCE</scope>
    <source>
        <strain evidence="2">NBRC 103393</strain>
    </source>
</reference>
<dbReference type="EMBL" id="BSTI01000009">
    <property type="protein sequence ID" value="GLY67867.1"/>
    <property type="molecule type" value="Genomic_DNA"/>
</dbReference>
<evidence type="ECO:0000259" key="1">
    <source>
        <dbReference type="Pfam" id="PF04230"/>
    </source>
</evidence>
<accession>A0A9W6VHY0</accession>
<dbReference type="AlphaFoldDB" id="A0A9W6VHY0"/>
<dbReference type="Proteomes" id="UP001165136">
    <property type="component" value="Unassembled WGS sequence"/>
</dbReference>
<proteinExistence type="predicted"/>
<name>A0A9W6VHY0_9PSEU</name>
<comment type="caution">
    <text evidence="2">The sequence shown here is derived from an EMBL/GenBank/DDBJ whole genome shotgun (WGS) entry which is preliminary data.</text>
</comment>